<organism evidence="2 3">
    <name type="scientific">Aedes albopictus</name>
    <name type="common">Asian tiger mosquito</name>
    <name type="synonym">Stegomyia albopicta</name>
    <dbReference type="NCBI Taxonomy" id="7160"/>
    <lineage>
        <taxon>Eukaryota</taxon>
        <taxon>Metazoa</taxon>
        <taxon>Ecdysozoa</taxon>
        <taxon>Arthropoda</taxon>
        <taxon>Hexapoda</taxon>
        <taxon>Insecta</taxon>
        <taxon>Pterygota</taxon>
        <taxon>Neoptera</taxon>
        <taxon>Endopterygota</taxon>
        <taxon>Diptera</taxon>
        <taxon>Nematocera</taxon>
        <taxon>Culicoidea</taxon>
        <taxon>Culicidae</taxon>
        <taxon>Culicinae</taxon>
        <taxon>Aedini</taxon>
        <taxon>Aedes</taxon>
        <taxon>Stegomyia</taxon>
    </lineage>
</organism>
<evidence type="ECO:0000313" key="2">
    <source>
        <dbReference type="EnsemblMetazoa" id="AALFPA23_024878.P37067"/>
    </source>
</evidence>
<dbReference type="RefSeq" id="XP_062716103.1">
    <property type="nucleotide sequence ID" value="XM_062860119.1"/>
</dbReference>
<feature type="compositionally biased region" description="Low complexity" evidence="1">
    <location>
        <begin position="183"/>
        <end position="194"/>
    </location>
</feature>
<evidence type="ECO:0000313" key="3">
    <source>
        <dbReference type="Proteomes" id="UP000069940"/>
    </source>
</evidence>
<dbReference type="GeneID" id="134291843"/>
<name>A0ABM2A6A2_AEDAL</name>
<feature type="region of interest" description="Disordered" evidence="1">
    <location>
        <begin position="119"/>
        <end position="156"/>
    </location>
</feature>
<reference evidence="3" key="1">
    <citation type="journal article" date="2015" name="Proc. Natl. Acad. Sci. U.S.A.">
        <title>Genome sequence of the Asian Tiger mosquito, Aedes albopictus, reveals insights into its biology, genetics, and evolution.</title>
        <authorList>
            <person name="Chen X.G."/>
            <person name="Jiang X."/>
            <person name="Gu J."/>
            <person name="Xu M."/>
            <person name="Wu Y."/>
            <person name="Deng Y."/>
            <person name="Zhang C."/>
            <person name="Bonizzoni M."/>
            <person name="Dermauw W."/>
            <person name="Vontas J."/>
            <person name="Armbruster P."/>
            <person name="Huang X."/>
            <person name="Yang Y."/>
            <person name="Zhang H."/>
            <person name="He W."/>
            <person name="Peng H."/>
            <person name="Liu Y."/>
            <person name="Wu K."/>
            <person name="Chen J."/>
            <person name="Lirakis M."/>
            <person name="Topalis P."/>
            <person name="Van Leeuwen T."/>
            <person name="Hall A.B."/>
            <person name="Jiang X."/>
            <person name="Thorpe C."/>
            <person name="Mueller R.L."/>
            <person name="Sun C."/>
            <person name="Waterhouse R.M."/>
            <person name="Yan G."/>
            <person name="Tu Z.J."/>
            <person name="Fang X."/>
            <person name="James A.A."/>
        </authorList>
    </citation>
    <scope>NUCLEOTIDE SEQUENCE [LARGE SCALE GENOMIC DNA]</scope>
    <source>
        <strain evidence="3">Foshan</strain>
    </source>
</reference>
<accession>A0ABM2A6A2</accession>
<feature type="region of interest" description="Disordered" evidence="1">
    <location>
        <begin position="292"/>
        <end position="326"/>
    </location>
</feature>
<dbReference type="EnsemblMetazoa" id="AALFPA23_024878.R37067">
    <property type="protein sequence ID" value="AALFPA23_024878.P37067"/>
    <property type="gene ID" value="AALFPA23_024878"/>
</dbReference>
<reference evidence="2" key="2">
    <citation type="submission" date="2025-05" db="UniProtKB">
        <authorList>
            <consortium name="EnsemblMetazoa"/>
        </authorList>
    </citation>
    <scope>IDENTIFICATION</scope>
    <source>
        <strain evidence="2">Foshan</strain>
    </source>
</reference>
<feature type="region of interest" description="Disordered" evidence="1">
    <location>
        <begin position="231"/>
        <end position="267"/>
    </location>
</feature>
<sequence length="414" mass="45757">MQLLFKANRSYNSLTRRIVSVAKTSTSDFQPVVETYQERRHHRHFEKPRRTKGRQRPYHAYLPAPFWEIAYAHLRVVNQGTRRACKPANRLVPPSSPAPLLESIDPATAWSLHQARPLYRRSPNRQPPGPSIKPGPSIGEHRSGNHLVPPSSPAPLSEITEPAAAWSLHQARPLYWRASIRQSPGPSIKPGPSIGDHRTGSRLVPPSSPAPLLESIDPATAWSLHQARPLYRRSPNRQPPGPSIKPGPSIGEHRSGNRLVPPSIPAPLSEITEPAAAWSLHQARPLYWRASIRQPPGPSITPGPSSGEHRSGNRLVPPSSPARQTESIDPATAWSLHTTWPIHRRVLIWRTARVPPYRPAPPPGRASISPGRATIIPRATPTANEPPQTNRKYTLCKCCARQIVNAVECSCEGK</sequence>
<keyword evidence="3" id="KW-1185">Reference proteome</keyword>
<dbReference type="Proteomes" id="UP000069940">
    <property type="component" value="Unassembled WGS sequence"/>
</dbReference>
<evidence type="ECO:0000256" key="1">
    <source>
        <dbReference type="SAM" id="MobiDB-lite"/>
    </source>
</evidence>
<protein>
    <submittedName>
        <fullName evidence="2">Uncharacterized protein</fullName>
    </submittedName>
</protein>
<proteinExistence type="predicted"/>
<feature type="region of interest" description="Disordered" evidence="1">
    <location>
        <begin position="182"/>
        <end position="214"/>
    </location>
</feature>